<protein>
    <recommendedName>
        <fullName evidence="3">DNA-directed DNA polymerase</fullName>
        <ecNumber evidence="3">2.7.7.7</ecNumber>
    </recommendedName>
</protein>
<reference evidence="13" key="1">
    <citation type="journal article" date="2020" name="Fungal Divers.">
        <title>Resolving the Mortierellaceae phylogeny through synthesis of multi-gene phylogenetics and phylogenomics.</title>
        <authorList>
            <person name="Vandepol N."/>
            <person name="Liber J."/>
            <person name="Desiro A."/>
            <person name="Na H."/>
            <person name="Kennedy M."/>
            <person name="Barry K."/>
            <person name="Grigoriev I.V."/>
            <person name="Miller A.N."/>
            <person name="O'Donnell K."/>
            <person name="Stajich J.E."/>
            <person name="Bonito G."/>
        </authorList>
    </citation>
    <scope>NUCLEOTIDE SEQUENCE</scope>
    <source>
        <strain evidence="13">NVP60</strain>
    </source>
</reference>
<dbReference type="GO" id="GO:0003887">
    <property type="term" value="F:DNA-directed DNA polymerase activity"/>
    <property type="evidence" value="ECO:0007669"/>
    <property type="project" value="UniProtKB-KW"/>
</dbReference>
<comment type="catalytic activity">
    <reaction evidence="9">
        <text>DNA(n) + a 2'-deoxyribonucleoside 5'-triphosphate = DNA(n+1) + diphosphate</text>
        <dbReference type="Rhea" id="RHEA:22508"/>
        <dbReference type="Rhea" id="RHEA-COMP:17339"/>
        <dbReference type="Rhea" id="RHEA-COMP:17340"/>
        <dbReference type="ChEBI" id="CHEBI:33019"/>
        <dbReference type="ChEBI" id="CHEBI:61560"/>
        <dbReference type="ChEBI" id="CHEBI:173112"/>
        <dbReference type="EC" id="2.7.7.7"/>
    </reaction>
</comment>
<evidence type="ECO:0000256" key="3">
    <source>
        <dbReference type="ARBA" id="ARBA00012417"/>
    </source>
</evidence>
<sequence>MVNSRVLDGTWKLTRYSYAATVPVDAHGHGNISGIHLGQGGCSKQENLTWKVNGKSFSQVSSIPDTLFGSSGIWEIQSLVPIADNSDHALKQELNPTYLKFRAYKDGTTPLDLCMGTQVLPPEDSSTKIAAFPSLALTKIDGQDIPQLTIMVDPSNPKQCPSRWVQFGGVCAKGIDFLKGYCESGACMELFKESKQTPEATRNNNTSPAHSGASARLSVMAIMETDATTMNRRTATTEDLGTLQENFVVKTRDYKQQYAHLYFMRLMLMRPLVLAQAQRKWASLDPKAKHVEKILDVQQGEISYLVGTIYMDMKLKPNILDDITKDHWVAAQPDRPKYTDDTDSVYLEDESGRVRLTGVKITNDLFVTGVVMGVLGSESSNGDFKVIDVCYAGQGPQEQHTLMETDEADKYIALVSGLGIGGNDFKPLELDLLAEYLTGEIGGVKEQTNCANIVRVVFAGNSIVTPPAAEDDSKTKKYGYDRSTFVTAPTMIFDNFLQEVCSSVDVDLMAGECDPSSVTLPQQPIHPALLPSTRQYSTFHSVTNPYWGSVDHVTLLGSSGQTIDDIYKYVKSEDRLEMAAKTVVWRHMAPTAPDTLWCYPFKDRDPFIMSQAPHIYFIGNQDKFATDLLTGADGQRTRVVMLPSFSSTGTIALVNLRTLECQTVSFSTNKPKN</sequence>
<evidence type="ECO:0000256" key="8">
    <source>
        <dbReference type="ARBA" id="ARBA00023242"/>
    </source>
</evidence>
<evidence type="ECO:0000313" key="13">
    <source>
        <dbReference type="EMBL" id="KAG0322431.1"/>
    </source>
</evidence>
<dbReference type="GO" id="GO:0003677">
    <property type="term" value="F:DNA binding"/>
    <property type="evidence" value="ECO:0007669"/>
    <property type="project" value="InterPro"/>
</dbReference>
<evidence type="ECO:0000256" key="2">
    <source>
        <dbReference type="ARBA" id="ARBA00006035"/>
    </source>
</evidence>
<dbReference type="EC" id="2.7.7.7" evidence="3"/>
<dbReference type="EMBL" id="JAAAIN010000029">
    <property type="protein sequence ID" value="KAG0322431.1"/>
    <property type="molecule type" value="Genomic_DNA"/>
</dbReference>
<keyword evidence="6" id="KW-0235">DNA replication</keyword>
<evidence type="ECO:0000259" key="11">
    <source>
        <dbReference type="Pfam" id="PF04042"/>
    </source>
</evidence>
<dbReference type="GO" id="GO:0043625">
    <property type="term" value="C:delta DNA polymerase complex"/>
    <property type="evidence" value="ECO:0007669"/>
    <property type="project" value="TreeGrafter"/>
</dbReference>
<feature type="domain" description="DNA polymerase delta subunit OB-fold" evidence="12">
    <location>
        <begin position="257"/>
        <end position="389"/>
    </location>
</feature>
<gene>
    <name evidence="13" type="ORF">BGZ97_006541</name>
</gene>
<keyword evidence="8" id="KW-0539">Nucleus</keyword>
<keyword evidence="7" id="KW-0239">DNA-directed DNA polymerase</keyword>
<dbReference type="Pfam" id="PF04042">
    <property type="entry name" value="DNA_pol_E_B"/>
    <property type="match status" value="1"/>
</dbReference>
<proteinExistence type="inferred from homology"/>
<evidence type="ECO:0000259" key="12">
    <source>
        <dbReference type="Pfam" id="PF18018"/>
    </source>
</evidence>
<evidence type="ECO:0000256" key="7">
    <source>
        <dbReference type="ARBA" id="ARBA00022932"/>
    </source>
</evidence>
<dbReference type="GO" id="GO:0006281">
    <property type="term" value="P:DNA repair"/>
    <property type="evidence" value="ECO:0007669"/>
    <property type="project" value="UniProtKB-ARBA"/>
</dbReference>
<keyword evidence="14" id="KW-1185">Reference proteome</keyword>
<comment type="subcellular location">
    <subcellularLocation>
        <location evidence="1">Nucleus</location>
    </subcellularLocation>
</comment>
<accession>A0A9P6UW83</accession>
<dbReference type="CDD" id="cd07387">
    <property type="entry name" value="MPP_PolD2_C"/>
    <property type="match status" value="1"/>
</dbReference>
<evidence type="ECO:0000256" key="6">
    <source>
        <dbReference type="ARBA" id="ARBA00022705"/>
    </source>
</evidence>
<comment type="caution">
    <text evidence="13">The sequence shown here is derived from an EMBL/GenBank/DDBJ whole genome shotgun (WGS) entry which is preliminary data.</text>
</comment>
<dbReference type="FunFam" id="3.60.21.50:FF:000002">
    <property type="entry name" value="DNA polymerase delta small subunit"/>
    <property type="match status" value="1"/>
</dbReference>
<dbReference type="Gene3D" id="3.60.21.50">
    <property type="match status" value="1"/>
</dbReference>
<evidence type="ECO:0000256" key="5">
    <source>
        <dbReference type="ARBA" id="ARBA00022695"/>
    </source>
</evidence>
<dbReference type="GO" id="GO:0006273">
    <property type="term" value="P:lagging strand elongation"/>
    <property type="evidence" value="ECO:0007669"/>
    <property type="project" value="UniProtKB-ARBA"/>
</dbReference>
<dbReference type="PANTHER" id="PTHR10416:SF0">
    <property type="entry name" value="DNA POLYMERASE DELTA SUBUNIT 2"/>
    <property type="match status" value="1"/>
</dbReference>
<dbReference type="AlphaFoldDB" id="A0A9P6UW83"/>
<name>A0A9P6UW83_9FUNG</name>
<keyword evidence="4" id="KW-0808">Transferase</keyword>
<dbReference type="GO" id="GO:1902969">
    <property type="term" value="P:mitotic DNA replication"/>
    <property type="evidence" value="ECO:0007669"/>
    <property type="project" value="UniProtKB-ARBA"/>
</dbReference>
<keyword evidence="5" id="KW-0548">Nucleotidyltransferase</keyword>
<evidence type="ECO:0000313" key="14">
    <source>
        <dbReference type="Proteomes" id="UP000823405"/>
    </source>
</evidence>
<dbReference type="Pfam" id="PF18018">
    <property type="entry name" value="DNA_pol_D_N"/>
    <property type="match status" value="1"/>
</dbReference>
<dbReference type="Proteomes" id="UP000823405">
    <property type="component" value="Unassembled WGS sequence"/>
</dbReference>
<dbReference type="PANTHER" id="PTHR10416">
    <property type="entry name" value="DNA POLYMERASE DELTA SUBUNIT 2"/>
    <property type="match status" value="1"/>
</dbReference>
<dbReference type="FunFam" id="2.40.50.430:FF:000002">
    <property type="entry name" value="DNA polymerase delta subunit"/>
    <property type="match status" value="1"/>
</dbReference>
<feature type="region of interest" description="Disordered" evidence="10">
    <location>
        <begin position="194"/>
        <end position="213"/>
    </location>
</feature>
<dbReference type="InterPro" id="IPR040663">
    <property type="entry name" value="DNA_pol_D_N"/>
</dbReference>
<feature type="compositionally biased region" description="Polar residues" evidence="10">
    <location>
        <begin position="197"/>
        <end position="209"/>
    </location>
</feature>
<dbReference type="InterPro" id="IPR024826">
    <property type="entry name" value="DNA_pol_delta/II_ssu"/>
</dbReference>
<dbReference type="Gene3D" id="2.40.50.430">
    <property type="match status" value="1"/>
</dbReference>
<comment type="similarity">
    <text evidence="2">Belongs to the DNA polymerase delta/II small subunit family.</text>
</comment>
<dbReference type="OrthoDB" id="3763at2759"/>
<organism evidence="13 14">
    <name type="scientific">Linnemannia gamsii</name>
    <dbReference type="NCBI Taxonomy" id="64522"/>
    <lineage>
        <taxon>Eukaryota</taxon>
        <taxon>Fungi</taxon>
        <taxon>Fungi incertae sedis</taxon>
        <taxon>Mucoromycota</taxon>
        <taxon>Mortierellomycotina</taxon>
        <taxon>Mortierellomycetes</taxon>
        <taxon>Mortierellales</taxon>
        <taxon>Mortierellaceae</taxon>
        <taxon>Linnemannia</taxon>
    </lineage>
</organism>
<evidence type="ECO:0000256" key="1">
    <source>
        <dbReference type="ARBA" id="ARBA00004123"/>
    </source>
</evidence>
<evidence type="ECO:0000256" key="9">
    <source>
        <dbReference type="ARBA" id="ARBA00049244"/>
    </source>
</evidence>
<dbReference type="InterPro" id="IPR007185">
    <property type="entry name" value="DNA_pol_a/d/e_bsu"/>
</dbReference>
<dbReference type="InterPro" id="IPR041863">
    <property type="entry name" value="PolD2_C"/>
</dbReference>
<evidence type="ECO:0000256" key="10">
    <source>
        <dbReference type="SAM" id="MobiDB-lite"/>
    </source>
</evidence>
<evidence type="ECO:0000256" key="4">
    <source>
        <dbReference type="ARBA" id="ARBA00022679"/>
    </source>
</evidence>
<feature type="domain" description="DNA polymerase alpha/delta/epsilon subunit B" evidence="11">
    <location>
        <begin position="412"/>
        <end position="626"/>
    </location>
</feature>